<sequence>MGSNESPQSQATIDCQVETFDEKVCMHRASSYSYFVRATSLLSSAVVDVRCFSTGGDDGGSPPTSRAPRNDF</sequence>
<dbReference type="AlphaFoldDB" id="A0AAV4AGN6"/>
<protein>
    <submittedName>
        <fullName evidence="2">Uncharacterized protein</fullName>
    </submittedName>
</protein>
<reference evidence="2 3" key="1">
    <citation type="journal article" date="2021" name="Elife">
        <title>Chloroplast acquisition without the gene transfer in kleptoplastic sea slugs, Plakobranchus ocellatus.</title>
        <authorList>
            <person name="Maeda T."/>
            <person name="Takahashi S."/>
            <person name="Yoshida T."/>
            <person name="Shimamura S."/>
            <person name="Takaki Y."/>
            <person name="Nagai Y."/>
            <person name="Toyoda A."/>
            <person name="Suzuki Y."/>
            <person name="Arimoto A."/>
            <person name="Ishii H."/>
            <person name="Satoh N."/>
            <person name="Nishiyama T."/>
            <person name="Hasebe M."/>
            <person name="Maruyama T."/>
            <person name="Minagawa J."/>
            <person name="Obokata J."/>
            <person name="Shigenobu S."/>
        </authorList>
    </citation>
    <scope>NUCLEOTIDE SEQUENCE [LARGE SCALE GENOMIC DNA]</scope>
</reference>
<dbReference type="Proteomes" id="UP000735302">
    <property type="component" value="Unassembled WGS sequence"/>
</dbReference>
<dbReference type="EMBL" id="BLXT01003796">
    <property type="protein sequence ID" value="GFO06844.1"/>
    <property type="molecule type" value="Genomic_DNA"/>
</dbReference>
<evidence type="ECO:0000313" key="3">
    <source>
        <dbReference type="Proteomes" id="UP000735302"/>
    </source>
</evidence>
<evidence type="ECO:0000256" key="1">
    <source>
        <dbReference type="SAM" id="MobiDB-lite"/>
    </source>
</evidence>
<gene>
    <name evidence="2" type="ORF">PoB_003334900</name>
</gene>
<accession>A0AAV4AGN6</accession>
<keyword evidence="3" id="KW-1185">Reference proteome</keyword>
<organism evidence="2 3">
    <name type="scientific">Plakobranchus ocellatus</name>
    <dbReference type="NCBI Taxonomy" id="259542"/>
    <lineage>
        <taxon>Eukaryota</taxon>
        <taxon>Metazoa</taxon>
        <taxon>Spiralia</taxon>
        <taxon>Lophotrochozoa</taxon>
        <taxon>Mollusca</taxon>
        <taxon>Gastropoda</taxon>
        <taxon>Heterobranchia</taxon>
        <taxon>Euthyneura</taxon>
        <taxon>Panpulmonata</taxon>
        <taxon>Sacoglossa</taxon>
        <taxon>Placobranchoidea</taxon>
        <taxon>Plakobranchidae</taxon>
        <taxon>Plakobranchus</taxon>
    </lineage>
</organism>
<comment type="caution">
    <text evidence="2">The sequence shown here is derived from an EMBL/GenBank/DDBJ whole genome shotgun (WGS) entry which is preliminary data.</text>
</comment>
<proteinExistence type="predicted"/>
<name>A0AAV4AGN6_9GAST</name>
<evidence type="ECO:0000313" key="2">
    <source>
        <dbReference type="EMBL" id="GFO06844.1"/>
    </source>
</evidence>
<feature type="region of interest" description="Disordered" evidence="1">
    <location>
        <begin position="53"/>
        <end position="72"/>
    </location>
</feature>